<dbReference type="InterPro" id="IPR036322">
    <property type="entry name" value="WD40_repeat_dom_sf"/>
</dbReference>
<dbReference type="Pfam" id="PF12894">
    <property type="entry name" value="ANAPC4_WD40"/>
    <property type="match status" value="1"/>
</dbReference>
<dbReference type="EMBL" id="LMTZ01000104">
    <property type="protein sequence ID" value="KST65763.1"/>
    <property type="molecule type" value="Genomic_DNA"/>
</dbReference>
<keyword evidence="7" id="KW-1185">Reference proteome</keyword>
<keyword evidence="4" id="KW-0472">Membrane</keyword>
<dbReference type="InterPro" id="IPR024977">
    <property type="entry name" value="Apc4-like_WD40_dom"/>
</dbReference>
<feature type="transmembrane region" description="Helical" evidence="4">
    <location>
        <begin position="72"/>
        <end position="89"/>
    </location>
</feature>
<dbReference type="CDD" id="cd00200">
    <property type="entry name" value="WD40"/>
    <property type="match status" value="1"/>
</dbReference>
<feature type="transmembrane region" description="Helical" evidence="4">
    <location>
        <begin position="43"/>
        <end position="60"/>
    </location>
</feature>
<feature type="repeat" description="WD" evidence="3">
    <location>
        <begin position="309"/>
        <end position="351"/>
    </location>
</feature>
<dbReference type="Pfam" id="PF00400">
    <property type="entry name" value="WD40"/>
    <property type="match status" value="4"/>
</dbReference>
<evidence type="ECO:0000256" key="1">
    <source>
        <dbReference type="ARBA" id="ARBA00022574"/>
    </source>
</evidence>
<feature type="repeat" description="WD" evidence="3">
    <location>
        <begin position="438"/>
        <end position="472"/>
    </location>
</feature>
<accession>A0A0V7ZME1</accession>
<keyword evidence="4" id="KW-1133">Transmembrane helix</keyword>
<dbReference type="PANTHER" id="PTHR19879">
    <property type="entry name" value="TRANSCRIPTION INITIATION FACTOR TFIID"/>
    <property type="match status" value="1"/>
</dbReference>
<evidence type="ECO:0000259" key="5">
    <source>
        <dbReference type="Pfam" id="PF12894"/>
    </source>
</evidence>
<dbReference type="PROSITE" id="PS50294">
    <property type="entry name" value="WD_REPEATS_REGION"/>
    <property type="match status" value="2"/>
</dbReference>
<sequence length="551" mass="63034">MRLQIEQLRLVTIVLVAPLLNVLLNILINKISEQHPLGIRKELIWWLTILISVTLAFLSLSDAEVYDYKLGYFALALIVIFVFHCLYIWRKYLLSISSKILASSRRKKILFQGTLLISLLVILTIWVFREIDTTKKIRLEKNEASNLRYEKNLDYFAEGVKIKNDEIKYHALKEGIKDLQEIRNVRKSWFVNEYPTTTPIYNLQQITNYLEKSQAVQEQDISEHPLWTLEFSPDGELIATGGWDTKIYLLDKSLKPIDTQQGLEEVITSVSFNSQRDTLAVGTRRSTLQTFHVNQRNKLQLSNVNSWNTDTGQGGILTLSFNPVKNDIIATAGWDGKVRLWNIRSKRRIDEFRNHQDPVRSISFSSDGKILATAGEDGKVFLPELDKFKTFSKYGNTSTQNWIWSINFQPNGKLLGVAGEDGKVGIWNTSSGEFIKKWDTKQGRVTNVRFSSDGEQIATAGWNGTVKLWNLSGKLMGKWNIPSPITSLSFSPKSKQIAAARLDGKVSLWNIKQLDDKELNELINRSCKILNENPNRVQEEDIEKLCPKPNN</sequence>
<feature type="transmembrane region" description="Helical" evidence="4">
    <location>
        <begin position="12"/>
        <end position="31"/>
    </location>
</feature>
<dbReference type="PROSITE" id="PS00678">
    <property type="entry name" value="WD_REPEATS_1"/>
    <property type="match status" value="3"/>
</dbReference>
<evidence type="ECO:0000313" key="7">
    <source>
        <dbReference type="Proteomes" id="UP000053372"/>
    </source>
</evidence>
<dbReference type="Gene3D" id="2.130.10.10">
    <property type="entry name" value="YVTN repeat-like/Quinoprotein amine dehydrogenase"/>
    <property type="match status" value="2"/>
</dbReference>
<feature type="repeat" description="WD" evidence="3">
    <location>
        <begin position="396"/>
        <end position="437"/>
    </location>
</feature>
<dbReference type="InterPro" id="IPR015943">
    <property type="entry name" value="WD40/YVTN_repeat-like_dom_sf"/>
</dbReference>
<dbReference type="OrthoDB" id="494465at2"/>
<reference evidence="6 7" key="1">
    <citation type="journal article" date="2015" name="Genome Announc.">
        <title>Draft Genome of the Euendolithic (true boring) Cyanobacterium Mastigocoleus testarum strain BC008.</title>
        <authorList>
            <person name="Guida B.S."/>
            <person name="Garcia-Pichel F."/>
        </authorList>
    </citation>
    <scope>NUCLEOTIDE SEQUENCE [LARGE SCALE GENOMIC DNA]</scope>
    <source>
        <strain evidence="6 7">BC008</strain>
    </source>
</reference>
<dbReference type="InterPro" id="IPR001680">
    <property type="entry name" value="WD40_rpt"/>
</dbReference>
<dbReference type="SMART" id="SM00320">
    <property type="entry name" value="WD40"/>
    <property type="match status" value="7"/>
</dbReference>
<dbReference type="Proteomes" id="UP000053372">
    <property type="component" value="Unassembled WGS sequence"/>
</dbReference>
<feature type="repeat" description="WD" evidence="3">
    <location>
        <begin position="352"/>
        <end position="393"/>
    </location>
</feature>
<comment type="caution">
    <text evidence="6">The sequence shown here is derived from an EMBL/GenBank/DDBJ whole genome shotgun (WGS) entry which is preliminary data.</text>
</comment>
<evidence type="ECO:0000313" key="6">
    <source>
        <dbReference type="EMBL" id="KST65763.1"/>
    </source>
</evidence>
<feature type="repeat" description="WD" evidence="3">
    <location>
        <begin position="485"/>
        <end position="512"/>
    </location>
</feature>
<feature type="domain" description="Anaphase-promoting complex subunit 4-like WD40" evidence="5">
    <location>
        <begin position="396"/>
        <end position="452"/>
    </location>
</feature>
<dbReference type="PROSITE" id="PS50082">
    <property type="entry name" value="WD_REPEATS_2"/>
    <property type="match status" value="5"/>
</dbReference>
<organism evidence="6 7">
    <name type="scientific">Mastigocoleus testarum BC008</name>
    <dbReference type="NCBI Taxonomy" id="371196"/>
    <lineage>
        <taxon>Bacteria</taxon>
        <taxon>Bacillati</taxon>
        <taxon>Cyanobacteriota</taxon>
        <taxon>Cyanophyceae</taxon>
        <taxon>Nostocales</taxon>
        <taxon>Hapalosiphonaceae</taxon>
        <taxon>Mastigocoleus</taxon>
    </lineage>
</organism>
<evidence type="ECO:0000256" key="4">
    <source>
        <dbReference type="SAM" id="Phobius"/>
    </source>
</evidence>
<evidence type="ECO:0000256" key="2">
    <source>
        <dbReference type="ARBA" id="ARBA00022737"/>
    </source>
</evidence>
<dbReference type="AlphaFoldDB" id="A0A0V7ZME1"/>
<evidence type="ECO:0000256" key="3">
    <source>
        <dbReference type="PROSITE-ProRule" id="PRU00221"/>
    </source>
</evidence>
<dbReference type="PANTHER" id="PTHR19879:SF9">
    <property type="entry name" value="TRANSCRIPTION INITIATION FACTOR TFIID SUBUNIT 5"/>
    <property type="match status" value="1"/>
</dbReference>
<keyword evidence="2" id="KW-0677">Repeat</keyword>
<keyword evidence="4" id="KW-0812">Transmembrane</keyword>
<dbReference type="RefSeq" id="WP_036268480.1">
    <property type="nucleotide sequence ID" value="NZ_LMTZ01000104.1"/>
</dbReference>
<dbReference type="SUPFAM" id="SSF50978">
    <property type="entry name" value="WD40 repeat-like"/>
    <property type="match status" value="1"/>
</dbReference>
<proteinExistence type="predicted"/>
<name>A0A0V7ZME1_9CYAN</name>
<protein>
    <recommendedName>
        <fullName evidence="5">Anaphase-promoting complex subunit 4-like WD40 domain-containing protein</fullName>
    </recommendedName>
</protein>
<keyword evidence="1 3" id="KW-0853">WD repeat</keyword>
<feature type="transmembrane region" description="Helical" evidence="4">
    <location>
        <begin position="109"/>
        <end position="128"/>
    </location>
</feature>
<dbReference type="InterPro" id="IPR019775">
    <property type="entry name" value="WD40_repeat_CS"/>
</dbReference>
<gene>
    <name evidence="6" type="ORF">BC008_22560</name>
</gene>